<reference evidence="2" key="1">
    <citation type="journal article" date="2019" name="Int. J. Syst. Evol. Microbiol.">
        <title>The Global Catalogue of Microorganisms (GCM) 10K type strain sequencing project: providing services to taxonomists for standard genome sequencing and annotation.</title>
        <authorList>
            <consortium name="The Broad Institute Genomics Platform"/>
            <consortium name="The Broad Institute Genome Sequencing Center for Infectious Disease"/>
            <person name="Wu L."/>
            <person name="Ma J."/>
        </authorList>
    </citation>
    <scope>NUCLEOTIDE SEQUENCE [LARGE SCALE GENOMIC DNA]</scope>
    <source>
        <strain evidence="2">CCUG 56607</strain>
    </source>
</reference>
<evidence type="ECO:0000313" key="1">
    <source>
        <dbReference type="EMBL" id="MFD1018447.1"/>
    </source>
</evidence>
<evidence type="ECO:0000313" key="2">
    <source>
        <dbReference type="Proteomes" id="UP001596990"/>
    </source>
</evidence>
<protein>
    <submittedName>
        <fullName evidence="1">DUF1798 family protein</fullName>
    </submittedName>
</protein>
<proteinExistence type="predicted"/>
<dbReference type="EMBL" id="JBHTKL010000001">
    <property type="protein sequence ID" value="MFD1018447.1"/>
    <property type="molecule type" value="Genomic_DNA"/>
</dbReference>
<dbReference type="InterPro" id="IPR023351">
    <property type="entry name" value="YppE-like_sf"/>
</dbReference>
<dbReference type="RefSeq" id="WP_386056953.1">
    <property type="nucleotide sequence ID" value="NZ_JBHTKL010000001.1"/>
</dbReference>
<sequence>MTSVIDATNNIRHLIDQLQEKFDQQQEPVDRKDKAYFEVVKKETAPMFELNDQWLELASEYVKNREVKVHPNQVKSTHENIELLILHSYFFDVKKKRYRELNHSVHYVLDMIVDN</sequence>
<gene>
    <name evidence="1" type="ORF">ACFQ2J_04460</name>
</gene>
<dbReference type="InterPro" id="IPR014913">
    <property type="entry name" value="YppE-like"/>
</dbReference>
<accession>A0ABW3KZA9</accession>
<dbReference type="SUPFAM" id="SSF140415">
    <property type="entry name" value="YppE-like"/>
    <property type="match status" value="1"/>
</dbReference>
<name>A0ABW3KZA9_9BACI</name>
<keyword evidence="2" id="KW-1185">Reference proteome</keyword>
<organism evidence="1 2">
    <name type="scientific">Thalassobacillus hwangdonensis</name>
    <dbReference type="NCBI Taxonomy" id="546108"/>
    <lineage>
        <taxon>Bacteria</taxon>
        <taxon>Bacillati</taxon>
        <taxon>Bacillota</taxon>
        <taxon>Bacilli</taxon>
        <taxon>Bacillales</taxon>
        <taxon>Bacillaceae</taxon>
        <taxon>Thalassobacillus</taxon>
    </lineage>
</organism>
<comment type="caution">
    <text evidence="1">The sequence shown here is derived from an EMBL/GenBank/DDBJ whole genome shotgun (WGS) entry which is preliminary data.</text>
</comment>
<dbReference type="Gene3D" id="1.20.120.440">
    <property type="entry name" value="YppE-like"/>
    <property type="match status" value="1"/>
</dbReference>
<dbReference type="Pfam" id="PF08807">
    <property type="entry name" value="DUF1798"/>
    <property type="match status" value="1"/>
</dbReference>
<dbReference type="Proteomes" id="UP001596990">
    <property type="component" value="Unassembled WGS sequence"/>
</dbReference>